<proteinExistence type="predicted"/>
<evidence type="ECO:0000313" key="2">
    <source>
        <dbReference type="Proteomes" id="UP001205185"/>
    </source>
</evidence>
<gene>
    <name evidence="1" type="ORF">LV75_000910</name>
</gene>
<protein>
    <submittedName>
        <fullName evidence="1">Uncharacterized protein</fullName>
    </submittedName>
</protein>
<evidence type="ECO:0000313" key="1">
    <source>
        <dbReference type="EMBL" id="MCP2268424.1"/>
    </source>
</evidence>
<organism evidence="1 2">
    <name type="scientific">Actinokineospora diospyrosa</name>
    <dbReference type="NCBI Taxonomy" id="103728"/>
    <lineage>
        <taxon>Bacteria</taxon>
        <taxon>Bacillati</taxon>
        <taxon>Actinomycetota</taxon>
        <taxon>Actinomycetes</taxon>
        <taxon>Pseudonocardiales</taxon>
        <taxon>Pseudonocardiaceae</taxon>
        <taxon>Actinokineospora</taxon>
    </lineage>
</organism>
<accession>A0ABT1I721</accession>
<reference evidence="1 2" key="1">
    <citation type="submission" date="2022-06" db="EMBL/GenBank/DDBJ databases">
        <title>Genomic Encyclopedia of Archaeal and Bacterial Type Strains, Phase II (KMG-II): from individual species to whole genera.</title>
        <authorList>
            <person name="Goeker M."/>
        </authorList>
    </citation>
    <scope>NUCLEOTIDE SEQUENCE [LARGE SCALE GENOMIC DNA]</scope>
    <source>
        <strain evidence="1 2">DSM 44255</strain>
    </source>
</reference>
<dbReference type="EMBL" id="JAMTCO010000002">
    <property type="protein sequence ID" value="MCP2268424.1"/>
    <property type="molecule type" value="Genomic_DNA"/>
</dbReference>
<keyword evidence="2" id="KW-1185">Reference proteome</keyword>
<sequence>MPGSCVTEPPAELVRYVVGTTGLPAGVAARLVADVVAYFGESVEEFVRRRHGELRRKQVRNADIWVRIGAELAARPVRAPALSERQLRRIIYG</sequence>
<comment type="caution">
    <text evidence="1">The sequence shown here is derived from an EMBL/GenBank/DDBJ whole genome shotgun (WGS) entry which is preliminary data.</text>
</comment>
<dbReference type="Proteomes" id="UP001205185">
    <property type="component" value="Unassembled WGS sequence"/>
</dbReference>
<name>A0ABT1I721_9PSEU</name>